<dbReference type="Proteomes" id="UP000510603">
    <property type="component" value="Segment"/>
</dbReference>
<reference evidence="1 2" key="1">
    <citation type="submission" date="2020-05" db="EMBL/GenBank/DDBJ databases">
        <authorList>
            <person name="Vorhees N."/>
            <person name="Tucker A.R."/>
            <person name="Stephan M.R."/>
            <person name="Stalions G.A."/>
            <person name="Riebschleger D.L."/>
            <person name="Petouhoff A.M."/>
            <person name="Paluch K.V."/>
            <person name="Lockett T."/>
            <person name="Koorndyk N.D."/>
            <person name="Koehl A.J."/>
            <person name="Johnson H.K."/>
            <person name="Hood S.A."/>
            <person name="Currier J.K."/>
            <person name="Covert A."/>
            <person name="Bojanowski S.E."/>
            <person name="Bilisko A."/>
            <person name="Bartz C."/>
            <person name="Beck A.M."/>
            <person name="Sievers M.T."/>
            <person name="Stukey J."/>
            <person name="Garlena R.A."/>
            <person name="Russell D.A."/>
            <person name="Pope W.H."/>
            <person name="Jacobs-Sera D."/>
            <person name="Hatfull G.F."/>
        </authorList>
    </citation>
    <scope>NUCLEOTIDE SEQUENCE [LARGE SCALE GENOMIC DNA]</scope>
</reference>
<dbReference type="RefSeq" id="YP_010109388.1">
    <property type="nucleotide sequence ID" value="NC_055858.1"/>
</dbReference>
<organism evidence="1 2">
    <name type="scientific">Mycobacterium phage Gail</name>
    <dbReference type="NCBI Taxonomy" id="2743994"/>
    <lineage>
        <taxon>Viruses</taxon>
        <taxon>Duplodnaviria</taxon>
        <taxon>Heunggongvirae</taxon>
        <taxon>Uroviricota</taxon>
        <taxon>Caudoviricetes</taxon>
        <taxon>Luchadorvirus</taxon>
        <taxon>Luchadorvirus gail</taxon>
        <taxon>Lucadorvirus gail</taxon>
    </lineage>
</organism>
<dbReference type="GeneID" id="65127669"/>
<accession>A0A7D5KTX3</accession>
<name>A0A7D5KTX3_9CAUD</name>
<sequence>MFKRLFYPVLVLFVMARTWSAVHFEAADYIDIIEPDEV</sequence>
<dbReference type="KEGG" id="vg:65127669"/>
<evidence type="ECO:0000313" key="1">
    <source>
        <dbReference type="EMBL" id="QLF84600.1"/>
    </source>
</evidence>
<proteinExistence type="predicted"/>
<keyword evidence="2" id="KW-1185">Reference proteome</keyword>
<protein>
    <submittedName>
        <fullName evidence="1">Uncharacterized protein</fullName>
    </submittedName>
</protein>
<dbReference type="EMBL" id="MT522004">
    <property type="protein sequence ID" value="QLF84600.1"/>
    <property type="molecule type" value="Genomic_DNA"/>
</dbReference>
<evidence type="ECO:0000313" key="2">
    <source>
        <dbReference type="Proteomes" id="UP000510603"/>
    </source>
</evidence>
<gene>
    <name evidence="1" type="primary">36</name>
    <name evidence="1" type="ORF">SEA_GAIL_36</name>
</gene>